<feature type="binding site" evidence="7">
    <location>
        <position position="132"/>
    </location>
    <ligand>
        <name>glyoxylate</name>
        <dbReference type="ChEBI" id="CHEBI:36655"/>
    </ligand>
</feature>
<feature type="active site" description="Proton acceptor" evidence="6">
    <location>
        <position position="286"/>
    </location>
</feature>
<feature type="binding site" evidence="7">
    <location>
        <position position="284"/>
    </location>
    <ligand>
        <name>FMN</name>
        <dbReference type="ChEBI" id="CHEBI:58210"/>
    </ligand>
</feature>
<dbReference type="InterPro" id="IPR012133">
    <property type="entry name" value="Alpha-hydoxy_acid_DH_FMN"/>
</dbReference>
<dbReference type="PIRSF" id="PIRSF000138">
    <property type="entry name" value="Al-hdrx_acd_dh"/>
    <property type="match status" value="1"/>
</dbReference>
<dbReference type="InterPro" id="IPR013785">
    <property type="entry name" value="Aldolase_TIM"/>
</dbReference>
<dbReference type="Proteomes" id="UP000552700">
    <property type="component" value="Unassembled WGS sequence"/>
</dbReference>
<dbReference type="PANTHER" id="PTHR10578:SF85">
    <property type="entry name" value="L-LACTATE DEHYDROGENASE"/>
    <property type="match status" value="1"/>
</dbReference>
<dbReference type="PANTHER" id="PTHR10578">
    <property type="entry name" value="S -2-HYDROXY-ACID OXIDASE-RELATED"/>
    <property type="match status" value="1"/>
</dbReference>
<feature type="binding site" evidence="7">
    <location>
        <begin position="317"/>
        <end position="321"/>
    </location>
    <ligand>
        <name>FMN</name>
        <dbReference type="ChEBI" id="CHEBI:58210"/>
    </ligand>
</feature>
<keyword evidence="10" id="KW-1185">Reference proteome</keyword>
<feature type="binding site" evidence="7">
    <location>
        <position position="262"/>
    </location>
    <ligand>
        <name>FMN</name>
        <dbReference type="ChEBI" id="CHEBI:58210"/>
    </ligand>
</feature>
<evidence type="ECO:0000256" key="4">
    <source>
        <dbReference type="ARBA" id="ARBA00023002"/>
    </source>
</evidence>
<comment type="similarity">
    <text evidence="5">Belongs to the FMN-dependent alpha-hydroxy acid dehydrogenase family.</text>
</comment>
<keyword evidence="4 9" id="KW-0560">Oxidoreductase</keyword>
<evidence type="ECO:0000256" key="5">
    <source>
        <dbReference type="ARBA" id="ARBA00024042"/>
    </source>
</evidence>
<feature type="binding site" evidence="7">
    <location>
        <position position="289"/>
    </location>
    <ligand>
        <name>glyoxylate</name>
        <dbReference type="ChEBI" id="CHEBI:36655"/>
    </ligand>
</feature>
<comment type="caution">
    <text evidence="9">The sequence shown here is derived from an EMBL/GenBank/DDBJ whole genome shotgun (WGS) entry which is preliminary data.</text>
</comment>
<evidence type="ECO:0000256" key="7">
    <source>
        <dbReference type="PIRSR" id="PIRSR000138-2"/>
    </source>
</evidence>
<dbReference type="EC" id="1.1.2.3" evidence="9"/>
<evidence type="ECO:0000313" key="10">
    <source>
        <dbReference type="Proteomes" id="UP000552700"/>
    </source>
</evidence>
<feature type="binding site" evidence="7">
    <location>
        <position position="134"/>
    </location>
    <ligand>
        <name>glyoxylate</name>
        <dbReference type="ChEBI" id="CHEBI:36655"/>
    </ligand>
</feature>
<dbReference type="GO" id="GO:0009060">
    <property type="term" value="P:aerobic respiration"/>
    <property type="evidence" value="ECO:0007669"/>
    <property type="project" value="TreeGrafter"/>
</dbReference>
<dbReference type="NCBIfam" id="NF008398">
    <property type="entry name" value="PRK11197.1"/>
    <property type="match status" value="1"/>
</dbReference>
<dbReference type="Pfam" id="PF01070">
    <property type="entry name" value="FMN_dh"/>
    <property type="match status" value="1"/>
</dbReference>
<organism evidence="9 10">
    <name type="scientific">Sphingobium subterraneum</name>
    <dbReference type="NCBI Taxonomy" id="627688"/>
    <lineage>
        <taxon>Bacteria</taxon>
        <taxon>Pseudomonadati</taxon>
        <taxon>Pseudomonadota</taxon>
        <taxon>Alphaproteobacteria</taxon>
        <taxon>Sphingomonadales</taxon>
        <taxon>Sphingomonadaceae</taxon>
        <taxon>Sphingobium</taxon>
    </lineage>
</organism>
<feature type="binding site" evidence="7">
    <location>
        <position position="160"/>
    </location>
    <ligand>
        <name>FMN</name>
        <dbReference type="ChEBI" id="CHEBI:58210"/>
    </ligand>
</feature>
<dbReference type="PROSITE" id="PS00557">
    <property type="entry name" value="FMN_HYDROXY_ACID_DH_1"/>
    <property type="match status" value="1"/>
</dbReference>
<dbReference type="InterPro" id="IPR008259">
    <property type="entry name" value="FMN_hydac_DH_AS"/>
</dbReference>
<proteinExistence type="inferred from homology"/>
<dbReference type="GO" id="GO:0010181">
    <property type="term" value="F:FMN binding"/>
    <property type="evidence" value="ECO:0007669"/>
    <property type="project" value="InterPro"/>
</dbReference>
<evidence type="ECO:0000256" key="1">
    <source>
        <dbReference type="ARBA" id="ARBA00001917"/>
    </source>
</evidence>
<comment type="cofactor">
    <cofactor evidence="1">
        <name>FMN</name>
        <dbReference type="ChEBI" id="CHEBI:58210"/>
    </cofactor>
</comment>
<dbReference type="EMBL" id="JACIJP010000001">
    <property type="protein sequence ID" value="MBB6123393.1"/>
    <property type="molecule type" value="Genomic_DNA"/>
</dbReference>
<feature type="binding site" evidence="7">
    <location>
        <begin position="340"/>
        <end position="341"/>
    </location>
    <ligand>
        <name>FMN</name>
        <dbReference type="ChEBI" id="CHEBI:58210"/>
    </ligand>
</feature>
<dbReference type="AlphaFoldDB" id="A0A841IXK4"/>
<feature type="binding site" evidence="7">
    <location>
        <position position="169"/>
    </location>
    <ligand>
        <name>glyoxylate</name>
        <dbReference type="ChEBI" id="CHEBI:36655"/>
    </ligand>
</feature>
<name>A0A841IXK4_9SPHN</name>
<dbReference type="Gene3D" id="3.20.20.70">
    <property type="entry name" value="Aldolase class I"/>
    <property type="match status" value="1"/>
</dbReference>
<evidence type="ECO:0000259" key="8">
    <source>
        <dbReference type="PROSITE" id="PS51349"/>
    </source>
</evidence>
<evidence type="ECO:0000256" key="6">
    <source>
        <dbReference type="PIRSR" id="PIRSR000138-1"/>
    </source>
</evidence>
<dbReference type="RefSeq" id="WP_246351769.1">
    <property type="nucleotide sequence ID" value="NZ_JACIJP010000001.1"/>
</dbReference>
<dbReference type="InterPro" id="IPR037396">
    <property type="entry name" value="FMN_HAD"/>
</dbReference>
<feature type="binding site" evidence="7">
    <location>
        <position position="286"/>
    </location>
    <ligand>
        <name>glyoxylate</name>
        <dbReference type="ChEBI" id="CHEBI:36655"/>
    </ligand>
</feature>
<sequence length="388" mass="41872">MPTLSLLPASTSDYRTLAEKRLPRFLFDYIDGGAYDETTLRANVGDLQSIRLRQKVMRDVSAIDTKIEILGERWAFPTALAPVGMAGMMARRAELQAVRSADAFGIPFCLSSASICSLEEVAKVAKRPFWFQLYMMRDRGAVLELLDRAKAVGCKTLVFTVDLAVVGARYRDVRNAMAGGGGLWPMLRGRYLECAMHPRWAYDVGLRGRPHIFGNIAPFLPRASSSSIDDFVGWIGKQFDPGVTWKDIAWLRSVWPGNLVIKGILDPDDAASAVDAGADAVIVSNHGGRQLDGVSSAITILPRVVDRVGDRAPVMMDGGVRSGLDVVKALACGAKATLIGRPWIWSLAAKGEAGLIGLLRTFKGEMKVGLGLTGVPAAADVDAAVLDR</sequence>
<reference evidence="9 10" key="1">
    <citation type="submission" date="2020-08" db="EMBL/GenBank/DDBJ databases">
        <title>Genomic Encyclopedia of Type Strains, Phase IV (KMG-IV): sequencing the most valuable type-strain genomes for metagenomic binning, comparative biology and taxonomic classification.</title>
        <authorList>
            <person name="Goeker M."/>
        </authorList>
    </citation>
    <scope>NUCLEOTIDE SEQUENCE [LARGE SCALE GENOMIC DNA]</scope>
    <source>
        <strain evidence="9 10">DSM 102255</strain>
    </source>
</reference>
<dbReference type="SUPFAM" id="SSF51395">
    <property type="entry name" value="FMN-linked oxidoreductases"/>
    <property type="match status" value="1"/>
</dbReference>
<keyword evidence="2 7" id="KW-0285">Flavoprotein</keyword>
<feature type="domain" description="FMN hydroxy acid dehydrogenase" evidence="8">
    <location>
        <begin position="3"/>
        <end position="388"/>
    </location>
</feature>
<feature type="binding site" evidence="7">
    <location>
        <begin position="82"/>
        <end position="84"/>
    </location>
    <ligand>
        <name>FMN</name>
        <dbReference type="ChEBI" id="CHEBI:58210"/>
    </ligand>
</feature>
<protein>
    <submittedName>
        <fullName evidence="9">L-lactate dehydrogenase (Cytochrome)</fullName>
        <ecNumber evidence="9">1.1.2.3</ecNumber>
    </submittedName>
</protein>
<dbReference type="GO" id="GO:0005886">
    <property type="term" value="C:plasma membrane"/>
    <property type="evidence" value="ECO:0007669"/>
    <property type="project" value="TreeGrafter"/>
</dbReference>
<feature type="binding site" evidence="7">
    <location>
        <position position="111"/>
    </location>
    <ligand>
        <name>FMN</name>
        <dbReference type="ChEBI" id="CHEBI:58210"/>
    </ligand>
</feature>
<dbReference type="FunFam" id="3.20.20.70:FF:000029">
    <property type="entry name" value="L-lactate dehydrogenase"/>
    <property type="match status" value="1"/>
</dbReference>
<evidence type="ECO:0000313" key="9">
    <source>
        <dbReference type="EMBL" id="MBB6123393.1"/>
    </source>
</evidence>
<dbReference type="InterPro" id="IPR000262">
    <property type="entry name" value="FMN-dep_DH"/>
</dbReference>
<accession>A0A841IXK4</accession>
<keyword evidence="3 7" id="KW-0288">FMN</keyword>
<feature type="binding site" evidence="7">
    <location>
        <position position="29"/>
    </location>
    <ligand>
        <name>glyoxylate</name>
        <dbReference type="ChEBI" id="CHEBI:36655"/>
    </ligand>
</feature>
<dbReference type="PROSITE" id="PS51349">
    <property type="entry name" value="FMN_HYDROXY_ACID_DH_2"/>
    <property type="match status" value="1"/>
</dbReference>
<evidence type="ECO:0000256" key="2">
    <source>
        <dbReference type="ARBA" id="ARBA00022630"/>
    </source>
</evidence>
<evidence type="ECO:0000256" key="3">
    <source>
        <dbReference type="ARBA" id="ARBA00022643"/>
    </source>
</evidence>
<gene>
    <name evidence="9" type="ORF">FHS92_001100</name>
</gene>
<dbReference type="GO" id="GO:0004460">
    <property type="term" value="F:L-lactate dehydrogenase (cytochrome) activity"/>
    <property type="evidence" value="ECO:0007669"/>
    <property type="project" value="UniProtKB-EC"/>
</dbReference>
<dbReference type="CDD" id="cd02809">
    <property type="entry name" value="alpha_hydroxyacid_oxid_FMN"/>
    <property type="match status" value="1"/>
</dbReference>
<dbReference type="GO" id="GO:0004459">
    <property type="term" value="F:L-lactate dehydrogenase (NAD+) activity"/>
    <property type="evidence" value="ECO:0007669"/>
    <property type="project" value="TreeGrafter"/>
</dbReference>